<keyword evidence="2" id="KW-1185">Reference proteome</keyword>
<dbReference type="Proteomes" id="UP000054928">
    <property type="component" value="Unassembled WGS sequence"/>
</dbReference>
<dbReference type="GeneID" id="36408769"/>
<dbReference type="EMBL" id="CCYD01000667">
    <property type="protein sequence ID" value="CEG43521.1"/>
    <property type="molecule type" value="Genomic_DNA"/>
</dbReference>
<dbReference type="AlphaFoldDB" id="A0A0P1APU1"/>
<evidence type="ECO:0000313" key="1">
    <source>
        <dbReference type="EMBL" id="CEG43521.1"/>
    </source>
</evidence>
<protein>
    <submittedName>
        <fullName evidence="1">Uncharacterized protein</fullName>
    </submittedName>
</protein>
<reference evidence="2" key="1">
    <citation type="submission" date="2014-09" db="EMBL/GenBank/DDBJ databases">
        <authorList>
            <person name="Sharma Rahul"/>
            <person name="Thines Marco"/>
        </authorList>
    </citation>
    <scope>NUCLEOTIDE SEQUENCE [LARGE SCALE GENOMIC DNA]</scope>
</reference>
<dbReference type="RefSeq" id="XP_024579890.1">
    <property type="nucleotide sequence ID" value="XM_024729521.1"/>
</dbReference>
<sequence length="53" mass="6290">MQHVIALLKRHVQQANYSRIMSRSQSKTHRIFEKEGWVWRISLPAVPLHSLPK</sequence>
<name>A0A0P1APU1_PLAHL</name>
<accession>A0A0P1APU1</accession>
<proteinExistence type="predicted"/>
<organism evidence="1 2">
    <name type="scientific">Plasmopara halstedii</name>
    <name type="common">Downy mildew of sunflower</name>
    <dbReference type="NCBI Taxonomy" id="4781"/>
    <lineage>
        <taxon>Eukaryota</taxon>
        <taxon>Sar</taxon>
        <taxon>Stramenopiles</taxon>
        <taxon>Oomycota</taxon>
        <taxon>Peronosporomycetes</taxon>
        <taxon>Peronosporales</taxon>
        <taxon>Peronosporaceae</taxon>
        <taxon>Plasmopara</taxon>
    </lineage>
</organism>
<evidence type="ECO:0000313" key="2">
    <source>
        <dbReference type="Proteomes" id="UP000054928"/>
    </source>
</evidence>